<name>A0ABX8BET0_9ACTN</name>
<organism evidence="4 5">
    <name type="scientific">Nocardiopsis changdeensis</name>
    <dbReference type="NCBI Taxonomy" id="2831969"/>
    <lineage>
        <taxon>Bacteria</taxon>
        <taxon>Bacillati</taxon>
        <taxon>Actinomycetota</taxon>
        <taxon>Actinomycetes</taxon>
        <taxon>Streptosporangiales</taxon>
        <taxon>Nocardiopsidaceae</taxon>
        <taxon>Nocardiopsis</taxon>
    </lineage>
</organism>
<dbReference type="InterPro" id="IPR027417">
    <property type="entry name" value="P-loop_NTPase"/>
</dbReference>
<dbReference type="RefSeq" id="WP_220561755.1">
    <property type="nucleotide sequence ID" value="NZ_CP074133.1"/>
</dbReference>
<dbReference type="InterPro" id="IPR050921">
    <property type="entry name" value="T4SS_GSP_E_ATPase"/>
</dbReference>
<evidence type="ECO:0000313" key="4">
    <source>
        <dbReference type="EMBL" id="QUX20559.1"/>
    </source>
</evidence>
<feature type="region of interest" description="Disordered" evidence="2">
    <location>
        <begin position="36"/>
        <end position="57"/>
    </location>
</feature>
<accession>A0ABX8BET0</accession>
<evidence type="ECO:0000256" key="2">
    <source>
        <dbReference type="SAM" id="MobiDB-lite"/>
    </source>
</evidence>
<evidence type="ECO:0000313" key="5">
    <source>
        <dbReference type="Proteomes" id="UP000676079"/>
    </source>
</evidence>
<dbReference type="EMBL" id="CP074133">
    <property type="protein sequence ID" value="QUX20559.1"/>
    <property type="molecule type" value="Genomic_DNA"/>
</dbReference>
<dbReference type="InterPro" id="IPR001482">
    <property type="entry name" value="T2SS/T4SS_dom"/>
</dbReference>
<dbReference type="Pfam" id="PF00437">
    <property type="entry name" value="T2SSE"/>
    <property type="match status" value="1"/>
</dbReference>
<evidence type="ECO:0000259" key="3">
    <source>
        <dbReference type="Pfam" id="PF00437"/>
    </source>
</evidence>
<feature type="compositionally biased region" description="Basic and acidic residues" evidence="2">
    <location>
        <begin position="37"/>
        <end position="57"/>
    </location>
</feature>
<keyword evidence="5" id="KW-1185">Reference proteome</keyword>
<protein>
    <submittedName>
        <fullName evidence="4">CpaF family protein</fullName>
    </submittedName>
</protein>
<dbReference type="PANTHER" id="PTHR30486">
    <property type="entry name" value="TWITCHING MOTILITY PROTEIN PILT"/>
    <property type="match status" value="1"/>
</dbReference>
<dbReference type="CDD" id="cd01130">
    <property type="entry name" value="VirB11-like_ATPase"/>
    <property type="match status" value="1"/>
</dbReference>
<comment type="similarity">
    <text evidence="1">Belongs to the GSP E family.</text>
</comment>
<dbReference type="Gene3D" id="3.30.450.380">
    <property type="match status" value="1"/>
</dbReference>
<feature type="domain" description="Bacterial type II secretion system protein E" evidence="3">
    <location>
        <begin position="183"/>
        <end position="369"/>
    </location>
</feature>
<dbReference type="SUPFAM" id="SSF52540">
    <property type="entry name" value="P-loop containing nucleoside triphosphate hydrolases"/>
    <property type="match status" value="1"/>
</dbReference>
<proteinExistence type="inferred from homology"/>
<reference evidence="4 5" key="1">
    <citation type="submission" date="2021-05" db="EMBL/GenBank/DDBJ databases">
        <title>Direct Submission.</title>
        <authorList>
            <person name="Li K."/>
            <person name="Gao J."/>
        </authorList>
    </citation>
    <scope>NUCLEOTIDE SEQUENCE [LARGE SCALE GENOMIC DNA]</scope>
    <source>
        <strain evidence="4 5">Mg02</strain>
    </source>
</reference>
<dbReference type="Proteomes" id="UP000676079">
    <property type="component" value="Chromosome"/>
</dbReference>
<dbReference type="PANTHER" id="PTHR30486:SF6">
    <property type="entry name" value="TYPE IV PILUS RETRACTATION ATPASE PILT"/>
    <property type="match status" value="1"/>
</dbReference>
<gene>
    <name evidence="4" type="ORF">KGD84_18805</name>
</gene>
<dbReference type="Gene3D" id="3.40.50.300">
    <property type="entry name" value="P-loop containing nucleotide triphosphate hydrolases"/>
    <property type="match status" value="1"/>
</dbReference>
<sequence>MTPTPSSPQPAPTALRHVPEHVRDLAHHWADQVTDTLVRRSTDGDHLDPGQTSRRERADSLVSVLLEEHACRALTGAAHPLDEHEEAWVRTRVLSQVCGLGPLEELLAEPGIRDIHINGTRVWVDFGGGQREERPPITSTDTELIALVQRLAAQAPGGERRFDASAPLLSMELTDGARLSAVMGVSRHPAVTIRRHPERELTLTDLTASGMLTKPVRALLVAAVRARLNVVIGGATGSGKTTLLRALARHIPHDEHVITIEDAYELALDSDPDRNCLALQGRPPNTEGAGEITLADLLRHALRMSPDRVIVGETRGQETVALLHAMTMGTDGSMATVHASSSEQILTKLATYANQARDRLTLEESAILISSAVHLAVYIDTDAHGTRRVAGIREIVGCDGPRVVTNEIHTAEHGFVLPLSPPYARKLVRTGFDPTTLLTGSGA</sequence>
<evidence type="ECO:0000256" key="1">
    <source>
        <dbReference type="ARBA" id="ARBA00006611"/>
    </source>
</evidence>